<dbReference type="SMART" id="SM00283">
    <property type="entry name" value="MA"/>
    <property type="match status" value="1"/>
</dbReference>
<dbReference type="Pfam" id="PF18575">
    <property type="entry name" value="HAMP_N3"/>
    <property type="match status" value="1"/>
</dbReference>
<keyword evidence="6" id="KW-0472">Membrane</keyword>
<dbReference type="SUPFAM" id="SSF58104">
    <property type="entry name" value="Methyl-accepting chemotaxis protein (MCP) signaling domain"/>
    <property type="match status" value="1"/>
</dbReference>
<feature type="region of interest" description="Disordered" evidence="5">
    <location>
        <begin position="725"/>
        <end position="757"/>
    </location>
</feature>
<keyword evidence="1" id="KW-0488">Methylation</keyword>
<feature type="domain" description="Methyl-accepting transducer" evidence="7">
    <location>
        <begin position="451"/>
        <end position="680"/>
    </location>
</feature>
<gene>
    <name evidence="9" type="ORF">ACFQZQ_06670</name>
</gene>
<dbReference type="Pfam" id="PF00672">
    <property type="entry name" value="HAMP"/>
    <property type="match status" value="1"/>
</dbReference>
<evidence type="ECO:0000259" key="7">
    <source>
        <dbReference type="PROSITE" id="PS50111"/>
    </source>
</evidence>
<organism evidence="9 10">
    <name type="scientific">Lysobacter koreensis</name>
    <dbReference type="NCBI Taxonomy" id="266122"/>
    <lineage>
        <taxon>Bacteria</taxon>
        <taxon>Pseudomonadati</taxon>
        <taxon>Pseudomonadota</taxon>
        <taxon>Gammaproteobacteria</taxon>
        <taxon>Lysobacterales</taxon>
        <taxon>Lysobacteraceae</taxon>
        <taxon>Lysobacter</taxon>
    </lineage>
</organism>
<dbReference type="CDD" id="cd06225">
    <property type="entry name" value="HAMP"/>
    <property type="match status" value="1"/>
</dbReference>
<dbReference type="Gene3D" id="1.20.120.1530">
    <property type="match status" value="2"/>
</dbReference>
<evidence type="ECO:0000313" key="9">
    <source>
        <dbReference type="EMBL" id="MFD0738961.1"/>
    </source>
</evidence>
<evidence type="ECO:0000313" key="10">
    <source>
        <dbReference type="Proteomes" id="UP001597090"/>
    </source>
</evidence>
<dbReference type="InterPro" id="IPR004089">
    <property type="entry name" value="MCPsignal_dom"/>
</dbReference>
<dbReference type="PANTHER" id="PTHR43531">
    <property type="entry name" value="PROTEIN ICFG"/>
    <property type="match status" value="1"/>
</dbReference>
<dbReference type="InterPro" id="IPR004090">
    <property type="entry name" value="Chemotax_Me-accpt_rcpt"/>
</dbReference>
<feature type="domain" description="HAMP" evidence="8">
    <location>
        <begin position="213"/>
        <end position="265"/>
    </location>
</feature>
<dbReference type="SMART" id="SM00304">
    <property type="entry name" value="HAMP"/>
    <property type="match status" value="2"/>
</dbReference>
<dbReference type="Pfam" id="PF00015">
    <property type="entry name" value="MCPsignal"/>
    <property type="match status" value="1"/>
</dbReference>
<proteinExistence type="inferred from homology"/>
<dbReference type="Pfam" id="PF18947">
    <property type="entry name" value="HAMP_2"/>
    <property type="match status" value="1"/>
</dbReference>
<keyword evidence="2 4" id="KW-0807">Transducer</keyword>
<dbReference type="InterPro" id="IPR003660">
    <property type="entry name" value="HAMP_dom"/>
</dbReference>
<evidence type="ECO:0000256" key="3">
    <source>
        <dbReference type="ARBA" id="ARBA00029447"/>
    </source>
</evidence>
<dbReference type="Pfam" id="PF21927">
    <property type="entry name" value="McpB_HAMP_2"/>
    <property type="match status" value="1"/>
</dbReference>
<dbReference type="Pfam" id="PF12729">
    <property type="entry name" value="4HB_MCP_1"/>
    <property type="match status" value="1"/>
</dbReference>
<evidence type="ECO:0000256" key="4">
    <source>
        <dbReference type="PROSITE-ProRule" id="PRU00284"/>
    </source>
</evidence>
<comment type="caution">
    <text evidence="9">The sequence shown here is derived from an EMBL/GenBank/DDBJ whole genome shotgun (WGS) entry which is preliminary data.</text>
</comment>
<dbReference type="RefSeq" id="WP_386811982.1">
    <property type="nucleotide sequence ID" value="NZ_JBHTIH010000003.1"/>
</dbReference>
<feature type="transmembrane region" description="Helical" evidence="6">
    <location>
        <begin position="192"/>
        <end position="212"/>
    </location>
</feature>
<comment type="similarity">
    <text evidence="3">Belongs to the methyl-accepting chemotaxis (MCP) protein family.</text>
</comment>
<feature type="compositionally biased region" description="Polar residues" evidence="5">
    <location>
        <begin position="744"/>
        <end position="757"/>
    </location>
</feature>
<evidence type="ECO:0000256" key="2">
    <source>
        <dbReference type="ARBA" id="ARBA00023224"/>
    </source>
</evidence>
<keyword evidence="6" id="KW-0812">Transmembrane</keyword>
<evidence type="ECO:0000256" key="6">
    <source>
        <dbReference type="SAM" id="Phobius"/>
    </source>
</evidence>
<dbReference type="PRINTS" id="PR00260">
    <property type="entry name" value="CHEMTRNSDUCR"/>
</dbReference>
<dbReference type="CDD" id="cd11386">
    <property type="entry name" value="MCP_signal"/>
    <property type="match status" value="1"/>
</dbReference>
<sequence length="757" mass="80306">MISLLQRYKVGMRLAAGFGLVILLLMAMAAIALYNLTMIQGQMDEVGVNNVKIGHLNEMLEANNALAIAMRNLTMVTDEAQKQHELSAIADARADYKKAADELEELPSSEAEQAIRKKTRAVRDTGRPLNEQVIALATKNQNAAAQEFLVTQAAPAMKLWQTVLHERIATREKATEEKFAAEHAEFESARSLLLVLSALAVAIAGTLAYLIARSLVMPLTQATRAADAIAQGRMDTVIDARGRDEVAQLLRSMKTMQDGLVSFADAQGEIARQHDAGAIDFRIDADRFPGAYGKMAGEINALVAAHIAVKFKLVAIITEYARGDLSRDMEKLPGQKAQITAAADAFKAQMLGVNDQIKLLVDAAVAGDFSQRGDADRFEFVYRDMVQGLNTLMGSADTGLGEIGRLMAAVADGDLAQRITVTLPGQFGEVAEDTNRTVDKVADIVGQIRIGSDAINSAAGEIAAGNNDLSQRTEQQAAALEETASSMEELTSTVRATADNARQANQLAIGAVDVASQGGDVVGKVVETMSAINTSSRKIVDIIGVIDGIAFQTNILALNAAVEAARAGEQGRGFAVVAAEVRSLAQRSAGAAKEIKQLITDSVEKVEQGNALVDQAGKTMGEIVTSVKRVTDIIADISAASQEQSAGIEQVNQAITSMDETTQQNAALVEEATAAARSLEQQSEQLVQTVAVFRLEAGRDSRTDAFVPAAAAPRSSVIEMAAAARKPIAGKPAPKRAAATPRKSGTNGSADQNWQEF</sequence>
<protein>
    <submittedName>
        <fullName evidence="9">Methyl-accepting chemotaxis protein</fullName>
    </submittedName>
</protein>
<feature type="domain" description="HAMP" evidence="8">
    <location>
        <begin position="394"/>
        <end position="446"/>
    </location>
</feature>
<reference evidence="10" key="1">
    <citation type="journal article" date="2019" name="Int. J. Syst. Evol. Microbiol.">
        <title>The Global Catalogue of Microorganisms (GCM) 10K type strain sequencing project: providing services to taxonomists for standard genome sequencing and annotation.</title>
        <authorList>
            <consortium name="The Broad Institute Genomics Platform"/>
            <consortium name="The Broad Institute Genome Sequencing Center for Infectious Disease"/>
            <person name="Wu L."/>
            <person name="Ma J."/>
        </authorList>
    </citation>
    <scope>NUCLEOTIDE SEQUENCE [LARGE SCALE GENOMIC DNA]</scope>
    <source>
        <strain evidence="10">CCUG 55491</strain>
    </source>
</reference>
<evidence type="ECO:0000259" key="8">
    <source>
        <dbReference type="PROSITE" id="PS50885"/>
    </source>
</evidence>
<evidence type="ECO:0000256" key="5">
    <source>
        <dbReference type="SAM" id="MobiDB-lite"/>
    </source>
</evidence>
<dbReference type="InterPro" id="IPR041395">
    <property type="entry name" value="McpB_HAMP_3rd"/>
</dbReference>
<name>A0ABW2YLJ6_9GAMM</name>
<dbReference type="InterPro" id="IPR054421">
    <property type="entry name" value="McpB_HAMP_2nd"/>
</dbReference>
<dbReference type="Gene3D" id="1.10.287.950">
    <property type="entry name" value="Methyl-accepting chemotaxis protein"/>
    <property type="match status" value="1"/>
</dbReference>
<dbReference type="PROSITE" id="PS50885">
    <property type="entry name" value="HAMP"/>
    <property type="match status" value="2"/>
</dbReference>
<keyword evidence="10" id="KW-1185">Reference proteome</keyword>
<accession>A0ABW2YLJ6</accession>
<dbReference type="Proteomes" id="UP001597090">
    <property type="component" value="Unassembled WGS sequence"/>
</dbReference>
<dbReference type="InterPro" id="IPR047347">
    <property type="entry name" value="YvaQ-like_sensor"/>
</dbReference>
<dbReference type="InterPro" id="IPR024478">
    <property type="entry name" value="HlyB_4HB_MCP"/>
</dbReference>
<dbReference type="EMBL" id="JBHTIH010000003">
    <property type="protein sequence ID" value="MFD0738961.1"/>
    <property type="molecule type" value="Genomic_DNA"/>
</dbReference>
<dbReference type="CDD" id="cd19411">
    <property type="entry name" value="MCP2201-like_sensor"/>
    <property type="match status" value="1"/>
</dbReference>
<evidence type="ECO:0000256" key="1">
    <source>
        <dbReference type="ARBA" id="ARBA00022481"/>
    </source>
</evidence>
<dbReference type="PANTHER" id="PTHR43531:SF14">
    <property type="entry name" value="METHYL-ACCEPTING CHEMOTAXIS PROTEIN I-RELATED"/>
    <property type="match status" value="1"/>
</dbReference>
<dbReference type="SUPFAM" id="SSF158472">
    <property type="entry name" value="HAMP domain-like"/>
    <property type="match status" value="1"/>
</dbReference>
<keyword evidence="6" id="KW-1133">Transmembrane helix</keyword>
<dbReference type="PROSITE" id="PS50111">
    <property type="entry name" value="CHEMOTAXIS_TRANSDUC_2"/>
    <property type="match status" value="1"/>
</dbReference>
<dbReference type="InterPro" id="IPR051310">
    <property type="entry name" value="MCP_chemotaxis"/>
</dbReference>
<feature type="compositionally biased region" description="Low complexity" evidence="5">
    <location>
        <begin position="725"/>
        <end position="743"/>
    </location>
</feature>